<evidence type="ECO:0000256" key="5">
    <source>
        <dbReference type="ARBA" id="ARBA00022840"/>
    </source>
</evidence>
<evidence type="ECO:0000256" key="6">
    <source>
        <dbReference type="ARBA" id="ARBA00023136"/>
    </source>
</evidence>
<dbReference type="PROSITE" id="PS50893">
    <property type="entry name" value="ABC_TRANSPORTER_2"/>
    <property type="match status" value="1"/>
</dbReference>
<feature type="domain" description="ABC transporter" evidence="7">
    <location>
        <begin position="8"/>
        <end position="257"/>
    </location>
</feature>
<evidence type="ECO:0000313" key="8">
    <source>
        <dbReference type="EMBL" id="SVC35826.1"/>
    </source>
</evidence>
<dbReference type="SUPFAM" id="SSF52540">
    <property type="entry name" value="P-loop containing nucleoside triphosphate hydrolases"/>
    <property type="match status" value="1"/>
</dbReference>
<proteinExistence type="predicted"/>
<evidence type="ECO:0000259" key="7">
    <source>
        <dbReference type="PROSITE" id="PS50893"/>
    </source>
</evidence>
<evidence type="ECO:0000256" key="2">
    <source>
        <dbReference type="ARBA" id="ARBA00022448"/>
    </source>
</evidence>
<evidence type="ECO:0000256" key="1">
    <source>
        <dbReference type="ARBA" id="ARBA00004202"/>
    </source>
</evidence>
<dbReference type="InterPro" id="IPR003439">
    <property type="entry name" value="ABC_transporter-like_ATP-bd"/>
</dbReference>
<dbReference type="InterPro" id="IPR027417">
    <property type="entry name" value="P-loop_NTPase"/>
</dbReference>
<dbReference type="EMBL" id="UINC01086926">
    <property type="protein sequence ID" value="SVC35826.1"/>
    <property type="molecule type" value="Genomic_DNA"/>
</dbReference>
<dbReference type="PROSITE" id="PS00211">
    <property type="entry name" value="ABC_TRANSPORTER_1"/>
    <property type="match status" value="1"/>
</dbReference>
<dbReference type="InterPro" id="IPR050388">
    <property type="entry name" value="ABC_Ni/Peptide_Import"/>
</dbReference>
<dbReference type="GO" id="GO:0005886">
    <property type="term" value="C:plasma membrane"/>
    <property type="evidence" value="ECO:0007669"/>
    <property type="project" value="UniProtKB-SubCell"/>
</dbReference>
<gene>
    <name evidence="8" type="ORF">METZ01_LOCUS288680</name>
</gene>
<dbReference type="Gene3D" id="3.40.50.300">
    <property type="entry name" value="P-loop containing nucleotide triphosphate hydrolases"/>
    <property type="match status" value="1"/>
</dbReference>
<keyword evidence="5" id="KW-0067">ATP-binding</keyword>
<comment type="subcellular location">
    <subcellularLocation>
        <location evidence="1">Cell membrane</location>
        <topology evidence="1">Peripheral membrane protein</topology>
    </subcellularLocation>
</comment>
<dbReference type="InterPro" id="IPR017871">
    <property type="entry name" value="ABC_transporter-like_CS"/>
</dbReference>
<dbReference type="AlphaFoldDB" id="A0A382LGU3"/>
<accession>A0A382LGU3</accession>
<evidence type="ECO:0000256" key="4">
    <source>
        <dbReference type="ARBA" id="ARBA00022741"/>
    </source>
</evidence>
<dbReference type="InterPro" id="IPR003593">
    <property type="entry name" value="AAA+_ATPase"/>
</dbReference>
<dbReference type="PANTHER" id="PTHR43297">
    <property type="entry name" value="OLIGOPEPTIDE TRANSPORT ATP-BINDING PROTEIN APPD"/>
    <property type="match status" value="1"/>
</dbReference>
<dbReference type="FunFam" id="3.40.50.300:FF:000016">
    <property type="entry name" value="Oligopeptide ABC transporter ATP-binding component"/>
    <property type="match status" value="1"/>
</dbReference>
<dbReference type="Pfam" id="PF08352">
    <property type="entry name" value="oligo_HPY"/>
    <property type="match status" value="1"/>
</dbReference>
<evidence type="ECO:0000256" key="3">
    <source>
        <dbReference type="ARBA" id="ARBA00022475"/>
    </source>
</evidence>
<keyword evidence="2" id="KW-0813">Transport</keyword>
<keyword evidence="3" id="KW-1003">Cell membrane</keyword>
<sequence>MPAPVLSVKNLTVEFSIKSGTVPVIDDLSFDLEVGKTLSLVGESGCGKSMTALAIMGLIPSPPGHIASGSIILAGEDLVQASDSRLREIRGNEISMVFQEPMTSLNPVYTIGEQIGETLRRHQGLTRQQARKEAIKLLDAVRIPLAKQRVKDYPHQLSGGMRQRVMIAIALACQPKILLADEPTTALDVTVQAEIFDLMQELRKEKETAIILITHDMGSVAEMAERVIVMYAGRKIEEGMVDDILVRPGHPYTRGLIACVPHLQKNVSSDRPFLKEVPGMVPPLSHFGFEGCMFA</sequence>
<dbReference type="GO" id="GO:0005524">
    <property type="term" value="F:ATP binding"/>
    <property type="evidence" value="ECO:0007669"/>
    <property type="project" value="UniProtKB-KW"/>
</dbReference>
<keyword evidence="4" id="KW-0547">Nucleotide-binding</keyword>
<organism evidence="8">
    <name type="scientific">marine metagenome</name>
    <dbReference type="NCBI Taxonomy" id="408172"/>
    <lineage>
        <taxon>unclassified sequences</taxon>
        <taxon>metagenomes</taxon>
        <taxon>ecological metagenomes</taxon>
    </lineage>
</organism>
<name>A0A382LGU3_9ZZZZ</name>
<dbReference type="PANTHER" id="PTHR43297:SF2">
    <property type="entry name" value="DIPEPTIDE TRANSPORT ATP-BINDING PROTEIN DPPD"/>
    <property type="match status" value="1"/>
</dbReference>
<dbReference type="GO" id="GO:0016887">
    <property type="term" value="F:ATP hydrolysis activity"/>
    <property type="evidence" value="ECO:0007669"/>
    <property type="project" value="InterPro"/>
</dbReference>
<dbReference type="CDD" id="cd03257">
    <property type="entry name" value="ABC_NikE_OppD_transporters"/>
    <property type="match status" value="1"/>
</dbReference>
<dbReference type="SMART" id="SM00382">
    <property type="entry name" value="AAA"/>
    <property type="match status" value="1"/>
</dbReference>
<dbReference type="Pfam" id="PF00005">
    <property type="entry name" value="ABC_tran"/>
    <property type="match status" value="1"/>
</dbReference>
<protein>
    <recommendedName>
        <fullName evidence="7">ABC transporter domain-containing protein</fullName>
    </recommendedName>
</protein>
<dbReference type="InterPro" id="IPR013563">
    <property type="entry name" value="Oligopep_ABC_C"/>
</dbReference>
<keyword evidence="6" id="KW-0472">Membrane</keyword>
<dbReference type="GO" id="GO:0015833">
    <property type="term" value="P:peptide transport"/>
    <property type="evidence" value="ECO:0007669"/>
    <property type="project" value="InterPro"/>
</dbReference>
<feature type="non-terminal residue" evidence="8">
    <location>
        <position position="295"/>
    </location>
</feature>
<reference evidence="8" key="1">
    <citation type="submission" date="2018-05" db="EMBL/GenBank/DDBJ databases">
        <authorList>
            <person name="Lanie J.A."/>
            <person name="Ng W.-L."/>
            <person name="Kazmierczak K.M."/>
            <person name="Andrzejewski T.M."/>
            <person name="Davidsen T.M."/>
            <person name="Wayne K.J."/>
            <person name="Tettelin H."/>
            <person name="Glass J.I."/>
            <person name="Rusch D."/>
            <person name="Podicherti R."/>
            <person name="Tsui H.-C.T."/>
            <person name="Winkler M.E."/>
        </authorList>
    </citation>
    <scope>NUCLEOTIDE SEQUENCE</scope>
</reference>